<sequence length="59" mass="6144">MRDAERPGRVIFLNGTSSAGKTTLARAIQDTSATPFVHWGVDTLFAAVPRTGAAGATAR</sequence>
<name>A0ABU1PQ70_9PSEU</name>
<protein>
    <submittedName>
        <fullName evidence="1">Chloramphenicol 3-O-phosphotransferase</fullName>
    </submittedName>
</protein>
<dbReference type="Pfam" id="PF07931">
    <property type="entry name" value="CPT"/>
    <property type="match status" value="1"/>
</dbReference>
<comment type="caution">
    <text evidence="1">The sequence shown here is derived from an EMBL/GenBank/DDBJ whole genome shotgun (WGS) entry which is preliminary data.</text>
</comment>
<evidence type="ECO:0000313" key="1">
    <source>
        <dbReference type="EMBL" id="MDR6592805.1"/>
    </source>
</evidence>
<organism evidence="1 2">
    <name type="scientific">Saccharothrix longispora</name>
    <dbReference type="NCBI Taxonomy" id="33920"/>
    <lineage>
        <taxon>Bacteria</taxon>
        <taxon>Bacillati</taxon>
        <taxon>Actinomycetota</taxon>
        <taxon>Actinomycetes</taxon>
        <taxon>Pseudonocardiales</taxon>
        <taxon>Pseudonocardiaceae</taxon>
        <taxon>Saccharothrix</taxon>
    </lineage>
</organism>
<keyword evidence="2" id="KW-1185">Reference proteome</keyword>
<reference evidence="1 2" key="1">
    <citation type="submission" date="2023-07" db="EMBL/GenBank/DDBJ databases">
        <title>Sequencing the genomes of 1000 actinobacteria strains.</title>
        <authorList>
            <person name="Klenk H.-P."/>
        </authorList>
    </citation>
    <scope>NUCLEOTIDE SEQUENCE [LARGE SCALE GENOMIC DNA]</scope>
    <source>
        <strain evidence="1 2">DSM 43749</strain>
    </source>
</reference>
<dbReference type="SUPFAM" id="SSF52540">
    <property type="entry name" value="P-loop containing nucleoside triphosphate hydrolases"/>
    <property type="match status" value="1"/>
</dbReference>
<gene>
    <name evidence="1" type="ORF">J2S66_001189</name>
</gene>
<dbReference type="Proteomes" id="UP001268819">
    <property type="component" value="Unassembled WGS sequence"/>
</dbReference>
<evidence type="ECO:0000313" key="2">
    <source>
        <dbReference type="Proteomes" id="UP001268819"/>
    </source>
</evidence>
<dbReference type="Gene3D" id="3.40.50.300">
    <property type="entry name" value="P-loop containing nucleotide triphosphate hydrolases"/>
    <property type="match status" value="1"/>
</dbReference>
<dbReference type="EMBL" id="JAVDSG010000001">
    <property type="protein sequence ID" value="MDR6592805.1"/>
    <property type="molecule type" value="Genomic_DNA"/>
</dbReference>
<accession>A0ABU1PQ70</accession>
<proteinExistence type="predicted"/>
<dbReference type="RefSeq" id="WP_310304723.1">
    <property type="nucleotide sequence ID" value="NZ_BAAAXB010000001.1"/>
</dbReference>
<dbReference type="InterPro" id="IPR027417">
    <property type="entry name" value="P-loop_NTPase"/>
</dbReference>